<dbReference type="SMART" id="SM00387">
    <property type="entry name" value="HATPase_c"/>
    <property type="match status" value="1"/>
</dbReference>
<feature type="binding site" evidence="10">
    <location>
        <position position="513"/>
    </location>
    <ligand>
        <name>Mg(2+)</name>
        <dbReference type="ChEBI" id="CHEBI:18420"/>
        <label>2</label>
    </ligand>
</feature>
<dbReference type="Gene3D" id="3.30.230.10">
    <property type="match status" value="1"/>
</dbReference>
<evidence type="ECO:0000256" key="9">
    <source>
        <dbReference type="ARBA" id="ARBA00023235"/>
    </source>
</evidence>
<dbReference type="InterPro" id="IPR018522">
    <property type="entry name" value="TopoIIA_CS"/>
</dbReference>
<dbReference type="RefSeq" id="WP_090123223.1">
    <property type="nucleotide sequence ID" value="NZ_FNNJ01000005.1"/>
</dbReference>
<dbReference type="PROSITE" id="PS50880">
    <property type="entry name" value="TOPRIM"/>
    <property type="match status" value="1"/>
</dbReference>
<dbReference type="FunFam" id="3.30.230.10:FF:000005">
    <property type="entry name" value="DNA gyrase subunit B"/>
    <property type="match status" value="1"/>
</dbReference>
<dbReference type="NCBIfam" id="NF004189">
    <property type="entry name" value="PRK05644.1"/>
    <property type="match status" value="1"/>
</dbReference>
<protein>
    <recommendedName>
        <fullName evidence="10">DNA gyrase subunit B</fullName>
        <ecNumber evidence="10">5.6.2.2</ecNumber>
    </recommendedName>
</protein>
<dbReference type="PANTHER" id="PTHR45866:SF1">
    <property type="entry name" value="DNA GYRASE SUBUNIT B, MITOCHONDRIAL"/>
    <property type="match status" value="1"/>
</dbReference>
<feature type="site" description="Interaction with DNA" evidence="10">
    <location>
        <position position="460"/>
    </location>
</feature>
<evidence type="ECO:0000256" key="6">
    <source>
        <dbReference type="ARBA" id="ARBA00022842"/>
    </source>
</evidence>
<comment type="miscellaneous">
    <text evidence="10">Few gyrases are as efficient as E.coli at forming negative supercoils. Not all organisms have 2 type II topoisomerases; in organisms with a single type II topoisomerase this enzyme also has to decatenate newly replicated chromosomes.</text>
</comment>
<dbReference type="CDD" id="cd16928">
    <property type="entry name" value="HATPase_GyrB-like"/>
    <property type="match status" value="1"/>
</dbReference>
<dbReference type="HAMAP" id="MF_01898">
    <property type="entry name" value="GyrB"/>
    <property type="match status" value="1"/>
</dbReference>
<dbReference type="InterPro" id="IPR011557">
    <property type="entry name" value="GyrB"/>
</dbReference>
<name>A0A1H3B8N8_9FLAO</name>
<dbReference type="InterPro" id="IPR002288">
    <property type="entry name" value="DNA_gyrase_B_C"/>
</dbReference>
<dbReference type="NCBIfam" id="NF011501">
    <property type="entry name" value="PRK14939.1"/>
    <property type="match status" value="1"/>
</dbReference>
<evidence type="ECO:0000256" key="2">
    <source>
        <dbReference type="ARBA" id="ARBA00010708"/>
    </source>
</evidence>
<evidence type="ECO:0000313" key="13">
    <source>
        <dbReference type="Proteomes" id="UP000199595"/>
    </source>
</evidence>
<comment type="catalytic activity">
    <reaction evidence="1 10">
        <text>ATP-dependent breakage, passage and rejoining of double-stranded DNA.</text>
        <dbReference type="EC" id="5.6.2.2"/>
    </reaction>
</comment>
<dbReference type="Gene3D" id="3.30.565.10">
    <property type="entry name" value="Histidine kinase-like ATPase, C-terminal domain"/>
    <property type="match status" value="1"/>
</dbReference>
<evidence type="ECO:0000256" key="3">
    <source>
        <dbReference type="ARBA" id="ARBA00022723"/>
    </source>
</evidence>
<keyword evidence="9 10" id="KW-0413">Isomerase</keyword>
<dbReference type="Pfam" id="PF00986">
    <property type="entry name" value="DNA_gyraseB_C"/>
    <property type="match status" value="1"/>
</dbReference>
<dbReference type="Proteomes" id="UP000199595">
    <property type="component" value="Unassembled WGS sequence"/>
</dbReference>
<dbReference type="SUPFAM" id="SSF54211">
    <property type="entry name" value="Ribosomal protein S5 domain 2-like"/>
    <property type="match status" value="1"/>
</dbReference>
<dbReference type="InterPro" id="IPR013760">
    <property type="entry name" value="Topo_IIA-like_dom_sf"/>
</dbReference>
<keyword evidence="13" id="KW-1185">Reference proteome</keyword>
<dbReference type="GO" id="GO:0005694">
    <property type="term" value="C:chromosome"/>
    <property type="evidence" value="ECO:0007669"/>
    <property type="project" value="InterPro"/>
</dbReference>
<dbReference type="InterPro" id="IPR003594">
    <property type="entry name" value="HATPase_dom"/>
</dbReference>
<evidence type="ECO:0000256" key="8">
    <source>
        <dbReference type="ARBA" id="ARBA00023125"/>
    </source>
</evidence>
<dbReference type="EMBL" id="FNNJ01000005">
    <property type="protein sequence ID" value="SDX38297.1"/>
    <property type="molecule type" value="Genomic_DNA"/>
</dbReference>
<comment type="function">
    <text evidence="10">A type II topoisomerase that negatively supercoils closed circular double-stranded (ds) DNA in an ATP-dependent manner to modulate DNA topology and maintain chromosomes in an underwound state. Negative supercoiling favors strand separation, and DNA replication, transcription, recombination and repair, all of which involve strand separation. Also able to catalyze the interconversion of other topological isomers of dsDNA rings, including catenanes and knotted rings. Type II topoisomerases break and join 2 DNA strands simultaneously in an ATP-dependent manner.</text>
</comment>
<keyword evidence="10" id="KW-0963">Cytoplasm</keyword>
<comment type="similarity">
    <text evidence="2 10">Belongs to the type II topoisomerase GyrB family.</text>
</comment>
<dbReference type="InterPro" id="IPR036890">
    <property type="entry name" value="HATPase_C_sf"/>
</dbReference>
<evidence type="ECO:0000313" key="12">
    <source>
        <dbReference type="EMBL" id="SDX38297.1"/>
    </source>
</evidence>
<dbReference type="InterPro" id="IPR001241">
    <property type="entry name" value="Topo_IIA"/>
</dbReference>
<comment type="subcellular location">
    <subcellularLocation>
        <location evidence="10">Cytoplasm</location>
    </subcellularLocation>
</comment>
<dbReference type="InterPro" id="IPR006171">
    <property type="entry name" value="TOPRIM_dom"/>
</dbReference>
<dbReference type="InterPro" id="IPR000565">
    <property type="entry name" value="Topo_IIA_B"/>
</dbReference>
<dbReference type="GO" id="GO:0034335">
    <property type="term" value="F:DNA negative supercoiling activity"/>
    <property type="evidence" value="ECO:0007669"/>
    <property type="project" value="UniProtKB-ARBA"/>
</dbReference>
<accession>A0A1H3B8N8</accession>
<feature type="binding site" evidence="10">
    <location>
        <position position="513"/>
    </location>
    <ligand>
        <name>Mg(2+)</name>
        <dbReference type="ChEBI" id="CHEBI:18420"/>
        <label>1</label>
        <note>catalytic</note>
    </ligand>
</feature>
<dbReference type="PANTHER" id="PTHR45866">
    <property type="entry name" value="DNA GYRASE/TOPOISOMERASE SUBUNIT B"/>
    <property type="match status" value="1"/>
</dbReference>
<keyword evidence="6 10" id="KW-0460">Magnesium</keyword>
<reference evidence="12 13" key="1">
    <citation type="submission" date="2016-10" db="EMBL/GenBank/DDBJ databases">
        <authorList>
            <person name="de Groot N.N."/>
        </authorList>
    </citation>
    <scope>NUCLEOTIDE SEQUENCE [LARGE SCALE GENOMIC DNA]</scope>
    <source>
        <strain evidence="12 13">DSM 24956</strain>
    </source>
</reference>
<dbReference type="AlphaFoldDB" id="A0A1H3B8N8"/>
<dbReference type="OrthoDB" id="9802808at2"/>
<dbReference type="GO" id="GO:0003677">
    <property type="term" value="F:DNA binding"/>
    <property type="evidence" value="ECO:0007669"/>
    <property type="project" value="UniProtKB-KW"/>
</dbReference>
<dbReference type="SUPFAM" id="SSF55874">
    <property type="entry name" value="ATPase domain of HSP90 chaperone/DNA topoisomerase II/histidine kinase"/>
    <property type="match status" value="1"/>
</dbReference>
<evidence type="ECO:0000256" key="10">
    <source>
        <dbReference type="HAMAP-Rule" id="MF_01898"/>
    </source>
</evidence>
<dbReference type="PRINTS" id="PR00418">
    <property type="entry name" value="TPI2FAMILY"/>
</dbReference>
<proteinExistence type="inferred from homology"/>
<keyword evidence="4 10" id="KW-0547">Nucleotide-binding</keyword>
<dbReference type="GO" id="GO:0006261">
    <property type="term" value="P:DNA-templated DNA replication"/>
    <property type="evidence" value="ECO:0007669"/>
    <property type="project" value="UniProtKB-UniRule"/>
</dbReference>
<sequence>MSEEAKKHNYDASSIQALEGMEHVRMRPSMYIGDVGVRGLHHLVYEVVDNSIDEAMAGHCDTINVIINENNSISVRDNGRGIPVGLHEKEGVSALEVVMTKIGAGGKFDKDSYKVSGGLHGVGVSCVNALSDHLKATVYSSDGKIWEQEYERGKAMYPAKPIGETTEKGTMVTFTPDKSIFTQTTEYNYETLATRLRELSYLNKGLHITLEDKRTTDEEGNNPVEKFFSEIGLPEFVSYLDATREQLTGSVIAMEGEKNGIPVEVAMVYNTSYTENLHSYVNNINTHEGGTHLSGFRRGLTSTLKKYAESTGMLDKLKFDIAGDDFREGLTAIVSVKVAEPQFEGQTKTKLGNRDVSSAVSQAVSEMLQDYLEENPNDAKTIVQKVILAATARHAARKAREMVQRKTVMSIGGLPGKLSDCSETDPEACEIFLVEGDSAGGTAKQGRDRAFQAILPLRGKILNVEKAMQHKVFENEEIKNMFTALGVSIGTEEDPRALNLSKLRYHKIVIMCDADVDGSHIATLILTFFFRYMKELIENGHIFIATPPLYLVKKGQKREYAWNDDQRDLIAHNLGGSVNIQRYKGLGEMNAEQLWDTTMNPEFRTLRQVTIDNLTEADRVFSMLMGDEVPPRREFIEKNAKYANIDA</sequence>
<dbReference type="PRINTS" id="PR01159">
    <property type="entry name" value="DNAGYRASEB"/>
</dbReference>
<dbReference type="GO" id="GO:0046872">
    <property type="term" value="F:metal ion binding"/>
    <property type="evidence" value="ECO:0007669"/>
    <property type="project" value="UniProtKB-KW"/>
</dbReference>
<feature type="domain" description="Toprim" evidence="11">
    <location>
        <begin position="429"/>
        <end position="548"/>
    </location>
</feature>
<dbReference type="Pfam" id="PF00204">
    <property type="entry name" value="DNA_gyraseB"/>
    <property type="match status" value="1"/>
</dbReference>
<dbReference type="Pfam" id="PF02518">
    <property type="entry name" value="HATPase_c"/>
    <property type="match status" value="1"/>
</dbReference>
<evidence type="ECO:0000256" key="7">
    <source>
        <dbReference type="ARBA" id="ARBA00023029"/>
    </source>
</evidence>
<feature type="binding site" evidence="10">
    <location>
        <position position="515"/>
    </location>
    <ligand>
        <name>Mg(2+)</name>
        <dbReference type="ChEBI" id="CHEBI:18420"/>
        <label>2</label>
    </ligand>
</feature>
<feature type="binding site" evidence="10">
    <location>
        <position position="435"/>
    </location>
    <ligand>
        <name>Mg(2+)</name>
        <dbReference type="ChEBI" id="CHEBI:18420"/>
        <label>1</label>
        <note>catalytic</note>
    </ligand>
</feature>
<keyword evidence="7 10" id="KW-0799">Topoisomerase</keyword>
<comment type="subunit">
    <text evidence="10">Heterotetramer, composed of two GyrA and two GyrB chains. In the heterotetramer, GyrA contains the active site tyrosine that forms a transient covalent intermediate with DNA, while GyrB binds cofactors and catalyzes ATP hydrolysis.</text>
</comment>
<dbReference type="EC" id="5.6.2.2" evidence="10"/>
<evidence type="ECO:0000259" key="11">
    <source>
        <dbReference type="PROSITE" id="PS50880"/>
    </source>
</evidence>
<dbReference type="Gene3D" id="3.40.50.670">
    <property type="match status" value="1"/>
</dbReference>
<gene>
    <name evidence="10" type="primary">gyrB</name>
    <name evidence="12" type="ORF">SAMN05444411_10550</name>
</gene>
<evidence type="ECO:0000256" key="1">
    <source>
        <dbReference type="ARBA" id="ARBA00000185"/>
    </source>
</evidence>
<organism evidence="12 13">
    <name type="scientific">Lutibacter oricola</name>
    <dbReference type="NCBI Taxonomy" id="762486"/>
    <lineage>
        <taxon>Bacteria</taxon>
        <taxon>Pseudomonadati</taxon>
        <taxon>Bacteroidota</taxon>
        <taxon>Flavobacteriia</taxon>
        <taxon>Flavobacteriales</taxon>
        <taxon>Flavobacteriaceae</taxon>
        <taxon>Lutibacter</taxon>
    </lineage>
</organism>
<comment type="cofactor">
    <cofactor evidence="10">
        <name>Mg(2+)</name>
        <dbReference type="ChEBI" id="CHEBI:18420"/>
    </cofactor>
    <cofactor evidence="10">
        <name>Mn(2+)</name>
        <dbReference type="ChEBI" id="CHEBI:29035"/>
    </cofactor>
    <cofactor evidence="10">
        <name>Ca(2+)</name>
        <dbReference type="ChEBI" id="CHEBI:29108"/>
    </cofactor>
    <text evidence="10">Binds two Mg(2+) per subunit. The magnesium ions form salt bridges with both the protein and the DNA. Can also accept other divalent metal cations, such as Mn(2+) or Ca(2+).</text>
</comment>
<dbReference type="GO" id="GO:0006265">
    <property type="term" value="P:DNA topological change"/>
    <property type="evidence" value="ECO:0007669"/>
    <property type="project" value="UniProtKB-UniRule"/>
</dbReference>
<dbReference type="InterPro" id="IPR013759">
    <property type="entry name" value="Topo_IIA_B_C"/>
</dbReference>
<dbReference type="GO" id="GO:0005524">
    <property type="term" value="F:ATP binding"/>
    <property type="evidence" value="ECO:0007669"/>
    <property type="project" value="UniProtKB-UniRule"/>
</dbReference>
<dbReference type="Pfam" id="PF01751">
    <property type="entry name" value="Toprim"/>
    <property type="match status" value="1"/>
</dbReference>
<keyword evidence="5 10" id="KW-0067">ATP-binding</keyword>
<dbReference type="InterPro" id="IPR034160">
    <property type="entry name" value="TOPRIM_GyrB"/>
</dbReference>
<evidence type="ECO:0000256" key="4">
    <source>
        <dbReference type="ARBA" id="ARBA00022741"/>
    </source>
</evidence>
<dbReference type="SMART" id="SM00433">
    <property type="entry name" value="TOP2c"/>
    <property type="match status" value="1"/>
</dbReference>
<dbReference type="SUPFAM" id="SSF56719">
    <property type="entry name" value="Type II DNA topoisomerase"/>
    <property type="match status" value="1"/>
</dbReference>
<evidence type="ECO:0000256" key="5">
    <source>
        <dbReference type="ARBA" id="ARBA00022840"/>
    </source>
</evidence>
<dbReference type="GO" id="GO:0005737">
    <property type="term" value="C:cytoplasm"/>
    <property type="evidence" value="ECO:0007669"/>
    <property type="project" value="UniProtKB-SubCell"/>
</dbReference>
<dbReference type="InterPro" id="IPR020568">
    <property type="entry name" value="Ribosomal_Su5_D2-typ_SF"/>
</dbReference>
<dbReference type="CDD" id="cd00822">
    <property type="entry name" value="TopoII_Trans_DNA_gyrase"/>
    <property type="match status" value="1"/>
</dbReference>
<dbReference type="CDD" id="cd03366">
    <property type="entry name" value="TOPRIM_TopoIIA_GyrB"/>
    <property type="match status" value="1"/>
</dbReference>
<keyword evidence="8" id="KW-0238">DNA-binding</keyword>
<dbReference type="PROSITE" id="PS00177">
    <property type="entry name" value="TOPOISOMERASE_II"/>
    <property type="match status" value="1"/>
</dbReference>
<dbReference type="InterPro" id="IPR013506">
    <property type="entry name" value="Topo_IIA_bsu_dom2"/>
</dbReference>
<feature type="site" description="Interaction with DNA" evidence="10">
    <location>
        <position position="463"/>
    </location>
</feature>
<dbReference type="FunFam" id="3.30.565.10:FF:000002">
    <property type="entry name" value="DNA gyrase subunit B"/>
    <property type="match status" value="1"/>
</dbReference>
<dbReference type="NCBIfam" id="TIGR01059">
    <property type="entry name" value="gyrB"/>
    <property type="match status" value="1"/>
</dbReference>
<dbReference type="InterPro" id="IPR014721">
    <property type="entry name" value="Ribsml_uS5_D2-typ_fold_subgr"/>
</dbReference>
<dbReference type="FunFam" id="3.40.50.670:FF:000002">
    <property type="entry name" value="DNA gyrase subunit B"/>
    <property type="match status" value="1"/>
</dbReference>
<dbReference type="STRING" id="762486.SAMN05444411_10550"/>
<keyword evidence="3 10" id="KW-0479">Metal-binding</keyword>